<keyword evidence="6" id="KW-1185">Reference proteome</keyword>
<keyword evidence="2" id="KW-0472">Membrane</keyword>
<feature type="domain" description="SpaA-like prealbumin fold" evidence="4">
    <location>
        <begin position="930"/>
        <end position="1031"/>
    </location>
</feature>
<proteinExistence type="predicted"/>
<feature type="region of interest" description="Disordered" evidence="1">
    <location>
        <begin position="41"/>
        <end position="117"/>
    </location>
</feature>
<dbReference type="RefSeq" id="WP_101621529.1">
    <property type="nucleotide sequence ID" value="NZ_NMWT01000003.1"/>
</dbReference>
<feature type="compositionally biased region" description="Gly residues" evidence="1">
    <location>
        <begin position="72"/>
        <end position="82"/>
    </location>
</feature>
<gene>
    <name evidence="5" type="ORF">Uis4E_0317</name>
</gene>
<feature type="domain" description="SpaA-like prealbumin fold" evidence="4">
    <location>
        <begin position="1043"/>
        <end position="1157"/>
    </location>
</feature>
<dbReference type="Gene3D" id="2.60.40.10">
    <property type="entry name" value="Immunoglobulins"/>
    <property type="match status" value="3"/>
</dbReference>
<dbReference type="InterPro" id="IPR041033">
    <property type="entry name" value="SpaA_PFL_dom_1"/>
</dbReference>
<feature type="transmembrane region" description="Helical" evidence="2">
    <location>
        <begin position="1212"/>
        <end position="1230"/>
    </location>
</feature>
<evidence type="ECO:0000256" key="2">
    <source>
        <dbReference type="SAM" id="Phobius"/>
    </source>
</evidence>
<accession>A0A2N5J5H6</accession>
<dbReference type="GO" id="GO:0005975">
    <property type="term" value="P:carbohydrate metabolic process"/>
    <property type="evidence" value="ECO:0007669"/>
    <property type="project" value="UniProtKB-ARBA"/>
</dbReference>
<reference evidence="5 6" key="1">
    <citation type="submission" date="2017-07" db="EMBL/GenBank/DDBJ databases">
        <title>Bifidobacterium novel species.</title>
        <authorList>
            <person name="Lugli G.A."/>
            <person name="Milani C."/>
            <person name="Duranti S."/>
            <person name="Mangifesta M."/>
        </authorList>
    </citation>
    <scope>NUCLEOTIDE SEQUENCE [LARGE SCALE GENOMIC DNA]</scope>
    <source>
        <strain evidence="5 6">77</strain>
    </source>
</reference>
<evidence type="ECO:0000259" key="4">
    <source>
        <dbReference type="Pfam" id="PF17802"/>
    </source>
</evidence>
<keyword evidence="2" id="KW-1133">Transmembrane helix</keyword>
<feature type="compositionally biased region" description="Polar residues" evidence="1">
    <location>
        <begin position="91"/>
        <end position="107"/>
    </location>
</feature>
<sequence length="1240" mass="126608">MTGMNGRRMARLAAATIATIAMLVAGASPAVAQDTAVGTVGAATSDSSSSTSTGTDAGTSGGAGADTAGTADGNGGADGGTNDGAATNDAQSGAASGSTDATQSDGQTAAPAPTAVGCDDVQDWDTLAGCFAQSGDVVITKDIPVPATGAIDVGTDTAAVTVTLTAVNGAKLTGKNADGTANGGTGAFLVVHSGSNLTIGENGKDTSFTYSDGSRNLVYVASTATLTINGGKFTGNDISTSADKDGAIAYSAGDVTINGGEFTGNKARNGGVVYNDGGTLTINGGTFGVKLDDGTFVGNETTSDGGVIYDKQQGVTADEQRVTTTINGGTFTGNKAPGGGVMVSEGGTTTITGGTFDSNEATWTKNIKSGGGVIRLITPSGNREIGGKLEISGGEFTNNTVAAKNQAHSGGGVVWAQGDVTIDGGVFADNYVEGMTSGWSGGGAIYIYSGNAGHPNPWSTGDGSGFHSTLIVSRGTFLDNATHGDGGAIFVGWWSTAIFTGISGRNAPAYGNVTPNTPVWFQGNQAEHLGGAVYTEERTTTFMGKSVAYNNHAGHFGGGLWLCPSGVGFNSKGGNMLLFDNGVDATYDVDVVKDATKRTQIAQKTEYGQSGEDFAIMAPVKNGITTNSFELSDENWAGESGAITWSADGQQPSRSSTGYDRNGTDLSTVPLTHDTAKDNAKYSSLDADGKRQWTGTTNINQTQVDGHGKTAGVGLTSSVSDDLKAEAKANALVTFTGNAVSLSGGAFGTDGNVMFSTPYTMSWSKAKASGTADNATVKTDADRLGGSKWKLSTTDGGPLEANMRPADCVTDATARVVSDSCWHNLADKTGDKWVIIEDNGTRDNDRTPGDISINNLKAGTYTLQETGAPSNYQQTTTTYTFTVTQPAAGSKYEEPALIVANKPDGTSSSDGKGPLDTTGKVIGNLPETKSVSWDKIDANDDTKLLPGSTWKITDENGNAIAGFGNIADNTGDASYSGEDENPTAGRFTVKGLTVDKTYKLCETGVPVGYQQPTDTCRAFTIDGSGVVTWADKSEGRITNKPTQVTWTKIGADDQALLPGTVWTVETCDTTNGGTTCANIVKDSAHTVVDCATGSCTTPSDGKQYYEDVDSRGSGYITIRNLPYGTYKLTEATAPDGYAKPDATTYALITVPETGDATMSLHGLWARMNVAGSSADCVAVASTTGSGPTPCRLVNVKTVAALPLTGGLDARDWLLIGGIAAVAAALALALVNEYRKRKGLA</sequence>
<keyword evidence="3" id="KW-0732">Signal</keyword>
<feature type="signal peptide" evidence="3">
    <location>
        <begin position="1"/>
        <end position="32"/>
    </location>
</feature>
<comment type="caution">
    <text evidence="5">The sequence shown here is derived from an EMBL/GenBank/DDBJ whole genome shotgun (WGS) entry which is preliminary data.</text>
</comment>
<evidence type="ECO:0000256" key="3">
    <source>
        <dbReference type="SAM" id="SignalP"/>
    </source>
</evidence>
<protein>
    <submittedName>
        <fullName evidence="5">Cna protein B-type domain-containing protein</fullName>
    </submittedName>
</protein>
<dbReference type="AlphaFoldDB" id="A0A2N5J5H6"/>
<feature type="region of interest" description="Disordered" evidence="1">
    <location>
        <begin position="902"/>
        <end position="923"/>
    </location>
</feature>
<dbReference type="Pfam" id="PF17802">
    <property type="entry name" value="SpaA"/>
    <property type="match status" value="3"/>
</dbReference>
<dbReference type="OrthoDB" id="134475at2"/>
<keyword evidence="2" id="KW-0812">Transmembrane</keyword>
<organism evidence="5 6">
    <name type="scientific">Bifidobacterium parmae</name>
    <dbReference type="NCBI Taxonomy" id="361854"/>
    <lineage>
        <taxon>Bacteria</taxon>
        <taxon>Bacillati</taxon>
        <taxon>Actinomycetota</taxon>
        <taxon>Actinomycetes</taxon>
        <taxon>Bifidobacteriales</taxon>
        <taxon>Bifidobacteriaceae</taxon>
        <taxon>Bifidobacterium</taxon>
    </lineage>
</organism>
<dbReference type="InterPro" id="IPR013783">
    <property type="entry name" value="Ig-like_fold"/>
</dbReference>
<feature type="chain" id="PRO_5014775565" evidence="3">
    <location>
        <begin position="33"/>
        <end position="1240"/>
    </location>
</feature>
<name>A0A2N5J5H6_9BIFI</name>
<evidence type="ECO:0000313" key="6">
    <source>
        <dbReference type="Proteomes" id="UP000235034"/>
    </source>
</evidence>
<feature type="compositionally biased region" description="Polar residues" evidence="1">
    <location>
        <begin position="647"/>
        <end position="670"/>
    </location>
</feature>
<dbReference type="InterPro" id="IPR012332">
    <property type="entry name" value="Autotransporter_pectin_lyase_C"/>
</dbReference>
<feature type="region of interest" description="Disordered" evidence="1">
    <location>
        <begin position="643"/>
        <end position="671"/>
    </location>
</feature>
<evidence type="ECO:0000256" key="1">
    <source>
        <dbReference type="SAM" id="MobiDB-lite"/>
    </source>
</evidence>
<dbReference type="EMBL" id="NMWT01000003">
    <property type="protein sequence ID" value="PLS29443.1"/>
    <property type="molecule type" value="Genomic_DNA"/>
</dbReference>
<dbReference type="Gene3D" id="2.160.20.20">
    <property type="match status" value="1"/>
</dbReference>
<feature type="domain" description="SpaA-like prealbumin fold" evidence="4">
    <location>
        <begin position="829"/>
        <end position="886"/>
    </location>
</feature>
<dbReference type="Proteomes" id="UP000235034">
    <property type="component" value="Unassembled WGS sequence"/>
</dbReference>
<feature type="compositionally biased region" description="Low complexity" evidence="1">
    <location>
        <begin position="41"/>
        <end position="58"/>
    </location>
</feature>
<evidence type="ECO:0000313" key="5">
    <source>
        <dbReference type="EMBL" id="PLS29443.1"/>
    </source>
</evidence>